<dbReference type="Proteomes" id="UP000198281">
    <property type="component" value="Unassembled WGS sequence"/>
</dbReference>
<keyword evidence="4" id="KW-1185">Reference proteome</keyword>
<name>A0A239FYX1_9SPHN</name>
<proteinExistence type="predicted"/>
<protein>
    <submittedName>
        <fullName evidence="3">PEP-CTERM protein-sorting domain-containing protein</fullName>
    </submittedName>
</protein>
<feature type="signal peptide" evidence="1">
    <location>
        <begin position="1"/>
        <end position="24"/>
    </location>
</feature>
<feature type="domain" description="Ice-binding protein C-terminal" evidence="2">
    <location>
        <begin position="167"/>
        <end position="193"/>
    </location>
</feature>
<evidence type="ECO:0000313" key="3">
    <source>
        <dbReference type="EMBL" id="SNS61482.1"/>
    </source>
</evidence>
<dbReference type="EMBL" id="FZOS01000010">
    <property type="protein sequence ID" value="SNS61482.1"/>
    <property type="molecule type" value="Genomic_DNA"/>
</dbReference>
<reference evidence="4" key="1">
    <citation type="submission" date="2017-06" db="EMBL/GenBank/DDBJ databases">
        <authorList>
            <person name="Varghese N."/>
            <person name="Submissions S."/>
        </authorList>
    </citation>
    <scope>NUCLEOTIDE SEQUENCE [LARGE SCALE GENOMIC DNA]</scope>
    <source>
        <strain evidence="4">LNB2</strain>
    </source>
</reference>
<evidence type="ECO:0000256" key="1">
    <source>
        <dbReference type="SAM" id="SignalP"/>
    </source>
</evidence>
<organism evidence="3 4">
    <name type="scientific">Edaphosphingomonas laterariae</name>
    <dbReference type="NCBI Taxonomy" id="861865"/>
    <lineage>
        <taxon>Bacteria</taxon>
        <taxon>Pseudomonadati</taxon>
        <taxon>Pseudomonadota</taxon>
        <taxon>Alphaproteobacteria</taxon>
        <taxon>Sphingomonadales</taxon>
        <taxon>Rhizorhabdaceae</taxon>
        <taxon>Edaphosphingomonas</taxon>
    </lineage>
</organism>
<keyword evidence="1" id="KW-0732">Signal</keyword>
<dbReference type="InterPro" id="IPR013424">
    <property type="entry name" value="Ice-binding_C"/>
</dbReference>
<dbReference type="NCBIfam" id="NF035944">
    <property type="entry name" value="PEPxxWA-CTERM"/>
    <property type="match status" value="1"/>
</dbReference>
<accession>A0A239FYX1</accession>
<gene>
    <name evidence="3" type="ORF">SAMN06295912_11082</name>
</gene>
<feature type="chain" id="PRO_5013394362" evidence="1">
    <location>
        <begin position="25"/>
        <end position="199"/>
    </location>
</feature>
<dbReference type="NCBIfam" id="TIGR02595">
    <property type="entry name" value="PEP_CTERM"/>
    <property type="match status" value="1"/>
</dbReference>
<sequence length="199" mass="19938">MKSMFLKAAAVVSIGLAAAVPAEAAVTFDIDTANTAVVVTDFDQLGWTTFSASLAGLPGAFSLEEGDSFTFDFANLNIGGVFGGGTATLEASLAFLNPGGAGSSEGAGWYAKGVVLTGGALVWDDIAPITVGGVTYKIDFSDLAGLSIHNPTVTATVTLLEDGVGGAVPEPATWAMLIAGFGMVGGAMRMNARRPALAA</sequence>
<evidence type="ECO:0000259" key="2">
    <source>
        <dbReference type="Pfam" id="PF07589"/>
    </source>
</evidence>
<dbReference type="Pfam" id="PF07589">
    <property type="entry name" value="PEP-CTERM"/>
    <property type="match status" value="1"/>
</dbReference>
<evidence type="ECO:0000313" key="4">
    <source>
        <dbReference type="Proteomes" id="UP000198281"/>
    </source>
</evidence>
<dbReference type="AlphaFoldDB" id="A0A239FYX1"/>
<dbReference type="RefSeq" id="WP_245842834.1">
    <property type="nucleotide sequence ID" value="NZ_FZOS01000010.1"/>
</dbReference>